<proteinExistence type="predicted"/>
<comment type="caution">
    <text evidence="2">The sequence shown here is derived from an EMBL/GenBank/DDBJ whole genome shotgun (WGS) entry which is preliminary data.</text>
</comment>
<keyword evidence="1" id="KW-0812">Transmembrane</keyword>
<feature type="transmembrane region" description="Helical" evidence="1">
    <location>
        <begin position="81"/>
        <end position="104"/>
    </location>
</feature>
<gene>
    <name evidence="2" type="ORF">V6N11_061818</name>
</gene>
<dbReference type="Proteomes" id="UP001396334">
    <property type="component" value="Unassembled WGS sequence"/>
</dbReference>
<keyword evidence="1" id="KW-0472">Membrane</keyword>
<organism evidence="2 3">
    <name type="scientific">Hibiscus sabdariffa</name>
    <name type="common">roselle</name>
    <dbReference type="NCBI Taxonomy" id="183260"/>
    <lineage>
        <taxon>Eukaryota</taxon>
        <taxon>Viridiplantae</taxon>
        <taxon>Streptophyta</taxon>
        <taxon>Embryophyta</taxon>
        <taxon>Tracheophyta</taxon>
        <taxon>Spermatophyta</taxon>
        <taxon>Magnoliopsida</taxon>
        <taxon>eudicotyledons</taxon>
        <taxon>Gunneridae</taxon>
        <taxon>Pentapetalae</taxon>
        <taxon>rosids</taxon>
        <taxon>malvids</taxon>
        <taxon>Malvales</taxon>
        <taxon>Malvaceae</taxon>
        <taxon>Malvoideae</taxon>
        <taxon>Hibiscus</taxon>
    </lineage>
</organism>
<name>A0ABR1ZGP3_9ROSI</name>
<keyword evidence="1" id="KW-1133">Transmembrane helix</keyword>
<protein>
    <submittedName>
        <fullName evidence="2">Uncharacterized protein</fullName>
    </submittedName>
</protein>
<accession>A0ABR1ZGP3</accession>
<feature type="non-terminal residue" evidence="2">
    <location>
        <position position="112"/>
    </location>
</feature>
<dbReference type="EMBL" id="JBBPBN010001190">
    <property type="protein sequence ID" value="KAK8479381.1"/>
    <property type="molecule type" value="Genomic_DNA"/>
</dbReference>
<evidence type="ECO:0000313" key="2">
    <source>
        <dbReference type="EMBL" id="KAK8479381.1"/>
    </source>
</evidence>
<sequence>MAVELGFGLIRGLVTGTYLANINASIKDMVDAFEQWRWHLFEQLVPASVLLQIAAVKASYGLRVSDKLCWGVTMNKQFAQLMGFGVGSILVLFCLLQFGVLVVVPGSYLGFL</sequence>
<evidence type="ECO:0000313" key="3">
    <source>
        <dbReference type="Proteomes" id="UP001396334"/>
    </source>
</evidence>
<reference evidence="2 3" key="1">
    <citation type="journal article" date="2024" name="G3 (Bethesda)">
        <title>Genome assembly of Hibiscus sabdariffa L. provides insights into metabolisms of medicinal natural products.</title>
        <authorList>
            <person name="Kim T."/>
        </authorList>
    </citation>
    <scope>NUCLEOTIDE SEQUENCE [LARGE SCALE GENOMIC DNA]</scope>
    <source>
        <strain evidence="2">TK-2024</strain>
        <tissue evidence="2">Old leaves</tissue>
    </source>
</reference>
<evidence type="ECO:0000256" key="1">
    <source>
        <dbReference type="SAM" id="Phobius"/>
    </source>
</evidence>
<keyword evidence="3" id="KW-1185">Reference proteome</keyword>